<dbReference type="Proteomes" id="UP000601108">
    <property type="component" value="Unassembled WGS sequence"/>
</dbReference>
<dbReference type="SMART" id="SM00564">
    <property type="entry name" value="PQQ"/>
    <property type="match status" value="6"/>
</dbReference>
<evidence type="ECO:0000313" key="3">
    <source>
        <dbReference type="Proteomes" id="UP000601108"/>
    </source>
</evidence>
<dbReference type="InterPro" id="IPR018391">
    <property type="entry name" value="PQQ_b-propeller_rpt"/>
</dbReference>
<proteinExistence type="predicted"/>
<protein>
    <recommendedName>
        <fullName evidence="1">Pyrrolo-quinoline quinone repeat domain-containing protein</fullName>
    </recommendedName>
</protein>
<gene>
    <name evidence="2" type="ORF">GCM10007384_19530</name>
</gene>
<comment type="caution">
    <text evidence="2">The sequence shown here is derived from an EMBL/GenBank/DDBJ whole genome shotgun (WGS) entry which is preliminary data.</text>
</comment>
<dbReference type="RefSeq" id="WP_027414368.1">
    <property type="nucleotide sequence ID" value="NZ_BMWS01000011.1"/>
</dbReference>
<feature type="domain" description="Pyrrolo-quinoline quinone repeat" evidence="1">
    <location>
        <begin position="171"/>
        <end position="343"/>
    </location>
</feature>
<evidence type="ECO:0000259" key="1">
    <source>
        <dbReference type="Pfam" id="PF13360"/>
    </source>
</evidence>
<dbReference type="InterPro" id="IPR002372">
    <property type="entry name" value="PQQ_rpt_dom"/>
</dbReference>
<dbReference type="PANTHER" id="PTHR34512:SF30">
    <property type="entry name" value="OUTER MEMBRANE PROTEIN ASSEMBLY FACTOR BAMB"/>
    <property type="match status" value="1"/>
</dbReference>
<feature type="domain" description="Pyrrolo-quinoline quinone repeat" evidence="1">
    <location>
        <begin position="26"/>
        <end position="151"/>
    </location>
</feature>
<accession>A0A918JW59</accession>
<dbReference type="PROSITE" id="PS51257">
    <property type="entry name" value="PROKAR_LIPOPROTEIN"/>
    <property type="match status" value="1"/>
</dbReference>
<name>A0A918JW59_9FLAO</name>
<reference evidence="2 3" key="1">
    <citation type="journal article" date="2014" name="Int. J. Syst. Evol. Microbiol.">
        <title>Complete genome sequence of Corynebacterium casei LMG S-19264T (=DSM 44701T), isolated from a smear-ripened cheese.</title>
        <authorList>
            <consortium name="US DOE Joint Genome Institute (JGI-PGF)"/>
            <person name="Walter F."/>
            <person name="Albersmeier A."/>
            <person name="Kalinowski J."/>
            <person name="Ruckert C."/>
        </authorList>
    </citation>
    <scope>NUCLEOTIDE SEQUENCE [LARGE SCALE GENOMIC DNA]</scope>
    <source>
        <strain evidence="2 3">KCTC 12285</strain>
    </source>
</reference>
<organism evidence="2 3">
    <name type="scientific">Aquimarina muelleri</name>
    <dbReference type="NCBI Taxonomy" id="279356"/>
    <lineage>
        <taxon>Bacteria</taxon>
        <taxon>Pseudomonadati</taxon>
        <taxon>Bacteroidota</taxon>
        <taxon>Flavobacteriia</taxon>
        <taxon>Flavobacteriales</taxon>
        <taxon>Flavobacteriaceae</taxon>
        <taxon>Aquimarina</taxon>
    </lineage>
</organism>
<dbReference type="Pfam" id="PF13360">
    <property type="entry name" value="PQQ_2"/>
    <property type="match status" value="2"/>
</dbReference>
<dbReference type="InterPro" id="IPR015943">
    <property type="entry name" value="WD40/YVTN_repeat-like_dom_sf"/>
</dbReference>
<dbReference type="SUPFAM" id="SSF50998">
    <property type="entry name" value="Quinoprotein alcohol dehydrogenase-like"/>
    <property type="match status" value="1"/>
</dbReference>
<dbReference type="AlphaFoldDB" id="A0A918JW59"/>
<dbReference type="EMBL" id="BMWS01000011">
    <property type="protein sequence ID" value="GGX18138.1"/>
    <property type="molecule type" value="Genomic_DNA"/>
</dbReference>
<dbReference type="Gene3D" id="2.130.10.10">
    <property type="entry name" value="YVTN repeat-like/Quinoprotein amine dehydrogenase"/>
    <property type="match status" value="1"/>
</dbReference>
<sequence>MVKYLYSLCFILFLYSCSENEKEYKNLYLTTDTSDVYCFDLTKKQLLWHSKAENEYNNELTFFTIKGDKLIKAYLDCNIVQFNKFNGKKEWELKDTISSQHRYYDYDFDNIRYVMFSQYPAVYKDNIIFGNSKGEIKSVNPLTKKVNWIYQNPNPIITSPKILNNVLFINLGYDVISLNLENGKMISRITFDKGIPNEVVFDEDKIYVVTEYGSVFCLNENLEIVWEHKRPLEKLYINKNVFIHHNNLYFGNKVIIALNKTTGDLQWEHKLDNKDGENSLLSIDKYPDGIIVNTANSILKISKSGKIIKEKKFHNKQLFGEILSSGKHYFYTTTDGNLYSIDEELEKEEIIYDKINLSTKKSFENTYMYAE</sequence>
<evidence type="ECO:0000313" key="2">
    <source>
        <dbReference type="EMBL" id="GGX18138.1"/>
    </source>
</evidence>
<keyword evidence="3" id="KW-1185">Reference proteome</keyword>
<dbReference type="InterPro" id="IPR011047">
    <property type="entry name" value="Quinoprotein_ADH-like_sf"/>
</dbReference>
<dbReference type="PANTHER" id="PTHR34512">
    <property type="entry name" value="CELL SURFACE PROTEIN"/>
    <property type="match status" value="1"/>
</dbReference>